<protein>
    <submittedName>
        <fullName evidence="7">LysE family translocator</fullName>
    </submittedName>
</protein>
<keyword evidence="5 6" id="KW-0472">Membrane</keyword>
<feature type="transmembrane region" description="Helical" evidence="6">
    <location>
        <begin position="71"/>
        <end position="93"/>
    </location>
</feature>
<dbReference type="PIRSF" id="PIRSF006324">
    <property type="entry name" value="LeuE"/>
    <property type="match status" value="1"/>
</dbReference>
<gene>
    <name evidence="7" type="ORF">CD117_12790</name>
</gene>
<dbReference type="GO" id="GO:0015171">
    <property type="term" value="F:amino acid transmembrane transporter activity"/>
    <property type="evidence" value="ECO:0007669"/>
    <property type="project" value="TreeGrafter"/>
</dbReference>
<comment type="subcellular location">
    <subcellularLocation>
        <location evidence="1">Cell membrane</location>
        <topology evidence="1">Multi-pass membrane protein</topology>
    </subcellularLocation>
</comment>
<accession>A0AAJ4VH27</accession>
<evidence type="ECO:0000256" key="4">
    <source>
        <dbReference type="ARBA" id="ARBA00022989"/>
    </source>
</evidence>
<reference evidence="7 8" key="1">
    <citation type="submission" date="2018-10" db="EMBL/GenBank/DDBJ databases">
        <title>A collection Staphylococci species genome sequencing.</title>
        <authorList>
            <person name="Cole K."/>
        </authorList>
    </citation>
    <scope>NUCLEOTIDE SEQUENCE [LARGE SCALE GENOMIC DNA]</scope>
    <source>
        <strain evidence="8">NCTC 12218</strain>
    </source>
</reference>
<evidence type="ECO:0000256" key="6">
    <source>
        <dbReference type="SAM" id="Phobius"/>
    </source>
</evidence>
<feature type="transmembrane region" description="Helical" evidence="6">
    <location>
        <begin position="150"/>
        <end position="175"/>
    </location>
</feature>
<evidence type="ECO:0000313" key="7">
    <source>
        <dbReference type="EMBL" id="RTX70908.1"/>
    </source>
</evidence>
<dbReference type="Proteomes" id="UP000274792">
    <property type="component" value="Unassembled WGS sequence"/>
</dbReference>
<dbReference type="RefSeq" id="WP_126477824.1">
    <property type="nucleotide sequence ID" value="NZ_RXWV01000083.1"/>
</dbReference>
<dbReference type="PANTHER" id="PTHR30086:SF20">
    <property type="entry name" value="ARGININE EXPORTER PROTEIN ARGO-RELATED"/>
    <property type="match status" value="1"/>
</dbReference>
<evidence type="ECO:0000256" key="1">
    <source>
        <dbReference type="ARBA" id="ARBA00004651"/>
    </source>
</evidence>
<keyword evidence="4 6" id="KW-1133">Transmembrane helix</keyword>
<evidence type="ECO:0000313" key="8">
    <source>
        <dbReference type="Proteomes" id="UP000274792"/>
    </source>
</evidence>
<keyword evidence="2" id="KW-1003">Cell membrane</keyword>
<dbReference type="AlphaFoldDB" id="A0AAJ4VH27"/>
<sequence>MFDIVSFQLFLITVLIICITPGIDMMFILNRSISQGRNAGIYSALGVSVGAIVHTVLSGLGLSVILQTSVVLFTIIKIVGAVYLIYLGIQMFISKQSSISIKKTVYQSRRKLFVQGVITNVTNPKVALFFISFIPQFISVDNQYGPIPFLILGSIFAVMGAITSFIIAIFSSSLTTKLRDNIVAEKIINKISGAVFVILGISLFGTKS</sequence>
<feature type="transmembrane region" description="Helical" evidence="6">
    <location>
        <begin position="41"/>
        <end position="65"/>
    </location>
</feature>
<dbReference type="EMBL" id="RXWV01000083">
    <property type="protein sequence ID" value="RTX70908.1"/>
    <property type="molecule type" value="Genomic_DNA"/>
</dbReference>
<keyword evidence="3 6" id="KW-0812">Transmembrane</keyword>
<dbReference type="InterPro" id="IPR001123">
    <property type="entry name" value="LeuE-type"/>
</dbReference>
<feature type="transmembrane region" description="Helical" evidence="6">
    <location>
        <begin position="6"/>
        <end position="29"/>
    </location>
</feature>
<dbReference type="Pfam" id="PF01810">
    <property type="entry name" value="LysE"/>
    <property type="match status" value="1"/>
</dbReference>
<feature type="transmembrane region" description="Helical" evidence="6">
    <location>
        <begin position="113"/>
        <end position="138"/>
    </location>
</feature>
<organism evidence="7 8">
    <name type="scientific">Mammaliicoccus sciuri</name>
    <name type="common">Staphylococcus sciuri</name>
    <dbReference type="NCBI Taxonomy" id="1296"/>
    <lineage>
        <taxon>Bacteria</taxon>
        <taxon>Bacillati</taxon>
        <taxon>Bacillota</taxon>
        <taxon>Bacilli</taxon>
        <taxon>Bacillales</taxon>
        <taxon>Staphylococcaceae</taxon>
        <taxon>Mammaliicoccus</taxon>
    </lineage>
</organism>
<dbReference type="GO" id="GO:0005886">
    <property type="term" value="C:plasma membrane"/>
    <property type="evidence" value="ECO:0007669"/>
    <property type="project" value="UniProtKB-SubCell"/>
</dbReference>
<evidence type="ECO:0000256" key="2">
    <source>
        <dbReference type="ARBA" id="ARBA00022475"/>
    </source>
</evidence>
<name>A0AAJ4VH27_MAMSC</name>
<dbReference type="PANTHER" id="PTHR30086">
    <property type="entry name" value="ARGININE EXPORTER PROTEIN ARGO"/>
    <property type="match status" value="1"/>
</dbReference>
<feature type="transmembrane region" description="Helical" evidence="6">
    <location>
        <begin position="187"/>
        <end position="205"/>
    </location>
</feature>
<comment type="caution">
    <text evidence="7">The sequence shown here is derived from an EMBL/GenBank/DDBJ whole genome shotgun (WGS) entry which is preliminary data.</text>
</comment>
<evidence type="ECO:0000256" key="5">
    <source>
        <dbReference type="ARBA" id="ARBA00023136"/>
    </source>
</evidence>
<evidence type="ECO:0000256" key="3">
    <source>
        <dbReference type="ARBA" id="ARBA00022692"/>
    </source>
</evidence>
<proteinExistence type="predicted"/>